<sequence>MARQRSAAGGSDGPACRRLGCENLARPSPSPVQPRAGSQPKCIECKRTDCTCAPGAPDDDDPYQNPGAWANDMVGPSGWEGSPCSPPRDTGDDDYWDNLMDREHDRASGWWLEERLNGGWGERRVQTQWERERKERQARWARERAAGPPPRREERHFGPRGDAAGDKLFREKRAEWYQQFTGRSIEDVSLREQNDLCDKYARRFRDYSDGRDVASANQKQRTDPDLLSMPQLTNLCMSCSKVRQGENGLSYVGSRSDGTPCRVYDRDCHHCMTAGSD</sequence>
<name>A0A7S2MDT7_9EUKA</name>
<accession>A0A7S2MDT7</accession>
<evidence type="ECO:0000256" key="1">
    <source>
        <dbReference type="SAM" id="MobiDB-lite"/>
    </source>
</evidence>
<feature type="region of interest" description="Disordered" evidence="1">
    <location>
        <begin position="127"/>
        <end position="164"/>
    </location>
</feature>
<protein>
    <submittedName>
        <fullName evidence="2">Uncharacterized protein</fullName>
    </submittedName>
</protein>
<feature type="region of interest" description="Disordered" evidence="1">
    <location>
        <begin position="53"/>
        <end position="96"/>
    </location>
</feature>
<dbReference type="EMBL" id="HBGU01044511">
    <property type="protein sequence ID" value="CAD9477660.1"/>
    <property type="molecule type" value="Transcribed_RNA"/>
</dbReference>
<gene>
    <name evidence="2" type="ORF">CBRE1094_LOCUS24270</name>
</gene>
<proteinExistence type="predicted"/>
<organism evidence="2">
    <name type="scientific">Haptolina brevifila</name>
    <dbReference type="NCBI Taxonomy" id="156173"/>
    <lineage>
        <taxon>Eukaryota</taxon>
        <taxon>Haptista</taxon>
        <taxon>Haptophyta</taxon>
        <taxon>Prymnesiophyceae</taxon>
        <taxon>Prymnesiales</taxon>
        <taxon>Prymnesiaceae</taxon>
        <taxon>Haptolina</taxon>
    </lineage>
</organism>
<reference evidence="2" key="1">
    <citation type="submission" date="2021-01" db="EMBL/GenBank/DDBJ databases">
        <authorList>
            <person name="Corre E."/>
            <person name="Pelletier E."/>
            <person name="Niang G."/>
            <person name="Scheremetjew M."/>
            <person name="Finn R."/>
            <person name="Kale V."/>
            <person name="Holt S."/>
            <person name="Cochrane G."/>
            <person name="Meng A."/>
            <person name="Brown T."/>
            <person name="Cohen L."/>
        </authorList>
    </citation>
    <scope>NUCLEOTIDE SEQUENCE</scope>
    <source>
        <strain evidence="2">UTEX LB 985</strain>
    </source>
</reference>
<evidence type="ECO:0000313" key="2">
    <source>
        <dbReference type="EMBL" id="CAD9477660.1"/>
    </source>
</evidence>
<dbReference type="AlphaFoldDB" id="A0A7S2MDT7"/>
<feature type="region of interest" description="Disordered" evidence="1">
    <location>
        <begin position="1"/>
        <end position="40"/>
    </location>
</feature>